<dbReference type="InterPro" id="IPR036412">
    <property type="entry name" value="HAD-like_sf"/>
</dbReference>
<dbReference type="GO" id="GO:0031965">
    <property type="term" value="C:nuclear membrane"/>
    <property type="evidence" value="ECO:0007669"/>
    <property type="project" value="UniProtKB-SubCell"/>
</dbReference>
<dbReference type="Proteomes" id="UP001151699">
    <property type="component" value="Chromosome X"/>
</dbReference>
<keyword evidence="14" id="KW-1185">Reference proteome</keyword>
<comment type="similarity">
    <text evidence="3">Belongs to the nucleoporin Nup84/Nup107 family.</text>
</comment>
<keyword evidence="7" id="KW-0653">Protein transport</keyword>
<protein>
    <recommendedName>
        <fullName evidence="4">Nuclear pore complex protein Nup107</fullName>
    </recommendedName>
    <alternativeName>
        <fullName evidence="12">Nucleoporin Nup107</fullName>
    </alternativeName>
</protein>
<organism evidence="13 14">
    <name type="scientific">Pseudolycoriella hygida</name>
    <dbReference type="NCBI Taxonomy" id="35572"/>
    <lineage>
        <taxon>Eukaryota</taxon>
        <taxon>Metazoa</taxon>
        <taxon>Ecdysozoa</taxon>
        <taxon>Arthropoda</taxon>
        <taxon>Hexapoda</taxon>
        <taxon>Insecta</taxon>
        <taxon>Pterygota</taxon>
        <taxon>Neoptera</taxon>
        <taxon>Endopterygota</taxon>
        <taxon>Diptera</taxon>
        <taxon>Nematocera</taxon>
        <taxon>Sciaroidea</taxon>
        <taxon>Sciaridae</taxon>
        <taxon>Pseudolycoriella</taxon>
    </lineage>
</organism>
<dbReference type="GO" id="GO:0031080">
    <property type="term" value="C:nuclear pore outer ring"/>
    <property type="evidence" value="ECO:0007669"/>
    <property type="project" value="TreeGrafter"/>
</dbReference>
<evidence type="ECO:0000256" key="8">
    <source>
        <dbReference type="ARBA" id="ARBA00023010"/>
    </source>
</evidence>
<evidence type="ECO:0000256" key="1">
    <source>
        <dbReference type="ARBA" id="ARBA00004126"/>
    </source>
</evidence>
<evidence type="ECO:0000256" key="3">
    <source>
        <dbReference type="ARBA" id="ARBA00009510"/>
    </source>
</evidence>
<dbReference type="Gene3D" id="1.25.10.10">
    <property type="entry name" value="Leucine-rich Repeat Variant"/>
    <property type="match status" value="1"/>
</dbReference>
<dbReference type="InterPro" id="IPR011989">
    <property type="entry name" value="ARM-like"/>
</dbReference>
<evidence type="ECO:0000313" key="13">
    <source>
        <dbReference type="EMBL" id="KAJ6637046.1"/>
    </source>
</evidence>
<comment type="caution">
    <text evidence="13">The sequence shown here is derived from an EMBL/GenBank/DDBJ whole genome shotgun (WGS) entry which is preliminary data.</text>
</comment>
<dbReference type="InterPro" id="IPR006439">
    <property type="entry name" value="HAD-SF_hydro_IA"/>
</dbReference>
<dbReference type="GO" id="GO:0006606">
    <property type="term" value="P:protein import into nucleus"/>
    <property type="evidence" value="ECO:0007669"/>
    <property type="project" value="TreeGrafter"/>
</dbReference>
<keyword evidence="6" id="KW-0509">mRNA transport</keyword>
<dbReference type="Gene3D" id="1.20.190.50">
    <property type="match status" value="1"/>
</dbReference>
<evidence type="ECO:0000256" key="7">
    <source>
        <dbReference type="ARBA" id="ARBA00022927"/>
    </source>
</evidence>
<evidence type="ECO:0000256" key="6">
    <source>
        <dbReference type="ARBA" id="ARBA00022816"/>
    </source>
</evidence>
<evidence type="ECO:0000256" key="5">
    <source>
        <dbReference type="ARBA" id="ARBA00022448"/>
    </source>
</evidence>
<dbReference type="InterPro" id="IPR016024">
    <property type="entry name" value="ARM-type_fold"/>
</dbReference>
<feature type="non-terminal residue" evidence="13">
    <location>
        <position position="1737"/>
    </location>
</feature>
<dbReference type="InterPro" id="IPR041492">
    <property type="entry name" value="HAD_2"/>
</dbReference>
<dbReference type="EMBL" id="WJQU01000003">
    <property type="protein sequence ID" value="KAJ6637046.1"/>
    <property type="molecule type" value="Genomic_DNA"/>
</dbReference>
<keyword evidence="10" id="KW-0472">Membrane</keyword>
<dbReference type="SUPFAM" id="SSF48371">
    <property type="entry name" value="ARM repeat"/>
    <property type="match status" value="1"/>
</dbReference>
<dbReference type="SUPFAM" id="SSF56784">
    <property type="entry name" value="HAD-like"/>
    <property type="match status" value="1"/>
</dbReference>
<dbReference type="Pfam" id="PF05536">
    <property type="entry name" value="Neurochondrin"/>
    <property type="match status" value="1"/>
</dbReference>
<gene>
    <name evidence="13" type="ORF">Bhyg_09772</name>
</gene>
<name>A0A9Q0MS66_9DIPT</name>
<dbReference type="PANTHER" id="PTHR13003">
    <property type="entry name" value="NUP107-RELATED"/>
    <property type="match status" value="1"/>
</dbReference>
<dbReference type="NCBIfam" id="TIGR01549">
    <property type="entry name" value="HAD-SF-IA-v1"/>
    <property type="match status" value="1"/>
</dbReference>
<dbReference type="InterPro" id="IPR023214">
    <property type="entry name" value="HAD_sf"/>
</dbReference>
<dbReference type="FunFam" id="1.10.3450.20:FF:000001">
    <property type="entry name" value="Nuclear pore complex protein"/>
    <property type="match status" value="1"/>
</dbReference>
<evidence type="ECO:0000256" key="9">
    <source>
        <dbReference type="ARBA" id="ARBA00023132"/>
    </source>
</evidence>
<keyword evidence="5" id="KW-0813">Transport</keyword>
<accession>A0A9Q0MS66</accession>
<dbReference type="InterPro" id="IPR007252">
    <property type="entry name" value="Nup84/Nup107"/>
</dbReference>
<dbReference type="Gene3D" id="3.40.50.1000">
    <property type="entry name" value="HAD superfamily/HAD-like"/>
    <property type="match status" value="1"/>
</dbReference>
<dbReference type="GO" id="GO:0017056">
    <property type="term" value="F:structural constituent of nuclear pore"/>
    <property type="evidence" value="ECO:0007669"/>
    <property type="project" value="InterPro"/>
</dbReference>
<reference evidence="13" key="1">
    <citation type="submission" date="2022-07" db="EMBL/GenBank/DDBJ databases">
        <authorList>
            <person name="Trinca V."/>
            <person name="Uliana J.V.C."/>
            <person name="Torres T.T."/>
            <person name="Ward R.J."/>
            <person name="Monesi N."/>
        </authorList>
    </citation>
    <scope>NUCLEOTIDE SEQUENCE</scope>
    <source>
        <strain evidence="13">HSMRA1968</strain>
        <tissue evidence="13">Whole embryos</tissue>
    </source>
</reference>
<keyword evidence="11" id="KW-0539">Nucleus</keyword>
<keyword evidence="9" id="KW-0906">Nuclear pore complex</keyword>
<evidence type="ECO:0000256" key="10">
    <source>
        <dbReference type="ARBA" id="ARBA00023136"/>
    </source>
</evidence>
<dbReference type="GO" id="GO:0000973">
    <property type="term" value="P:post-transcriptional tethering of RNA polymerase II gene DNA at nuclear periphery"/>
    <property type="evidence" value="ECO:0007669"/>
    <property type="project" value="TreeGrafter"/>
</dbReference>
<sequence>SYCGKQVQRVQRTTQKQITTIFFDLDNTLIPTRKGDTKAINKCKRKKMSDSTISEPVKKCIELLNTSKSDTQKFAALFMVTKLVKGKDCTTAAKKALFEAIGFKFLKKLLKSENVPDDCPPAVYKSVALSILTCFCRTEELATHKEMLENIPVFLDIVQTADDEDYDDNLIIVSEAYSCLQSIASFEPGQKVLLDVGAIGKMSQIYSQQSFQTDEALNLLVTLANKFGPQAWSEDVKPFNALVTRIALDLETDHTERKFELCQILTSLIHSCRRDMIVKSASEEIWPESIYKGLNDILKSKIGKNQRDPALKLAACVVELLGIEWTLNDVEDPKKFYLLLLQLAAIEVRMQMDEKSFKQAFANGDLITACFIILELSINYMATDQLELEQKEKQQIYTALKGAFNAVMSVLTRLDKDKSKDSLAGKEKAFACAIVRVLSSWLAQETSAMRPAVYQILPYMLSLVNETFYAAKKFHTEKLVGERPSDVLRIMMPALCHLAVEEKARDVLFKVKQDEVLFDSLEFYFSIAHYKKPPVPRAERLARMNEPDPIPTAEQLEDMKDARAAIVSLCNIFMNLTVLEVKIVEESELFDKLLKFIFENLPILKDIPENLVMHGHLAILGLLLLKQQAKKVKKNDFTICRYIQATIRFLWDAYIVDESNDPTALVVAMAYKEHWNEIMELWFLGMQTMSGILAPIPWLSEFAIESGWAEGIIETLKKVKIGTLPPNVKSAYEDFLCQLVSVNSGVVAVLKKADALRLSELLQQNHDMTRETAVLSTQMFLRAFRRCPDSPGIPLDKWRQHLWTQALPESHKHLTNEIYSIWLELRYRYLTLTPEILSLLESLRQTYILGIITNGSSNAQWEKIRRLNVNKLFDCVLVSGDLPWEKPNEHIFLAACNYLGVDVQNCVMIGDKLETDIQLGLIRYNHLAKPDISITMSTSEIRRFMSNSNETLTSFKHSIMEESTDVLTPKQKADLLYGHFLEILQSRTNDSEVFETIQDLIAACSDTIDEIERLERRGQHSITNEYGWLQQERNTWKLLYALYQDRLIIQKEAMDLDDAPLMGSEKTIVENLYRNNANLREYQLIVDWLEQCADEKEAPQIGHYTDQTISWENTLHQLQNNERTLFGSGRQIVKSMDPDAMIREQLPLHDLDMEDQARLSKQILVEIRHGQIEKAQSLCTHCGQSWRAAILEGWRLYHDPNYDQNNVEVKLAVEGNPHRDLWKKLAWMMAENKNLDEYTRANVGILCGHLESVLAPLGQSWVDLLWGYLKTQIDIRVESEIRSCSTKSHVDMPEKYWNAKMSLEQIFEELSAHKSDAIRETAEDPVNIVQKFLILDDIPQLMRHIDEWITADKINPQMLRFLTHIVLFMRQVGRPHHEDVADRLIKAYVECLIDMGDRQSVAFYTIAVPPEVQLVLYSKFLQTIHTTEERKLALEEANAVGIDIEAITCYTVESIRNEQINDNEPKQLSSHLGEMDLKIISALEWLTFYPAQKGELLWQANSMIRSFLAENKIECVRQIFKMVPQDSIQQIVANHGSRELLPYKEECSIKEFLCHQTYLKAIDGYNDWTKLYHSKPKEPQPLGPNANFTEKVAAEHKEQIFKSELERWNINLIDQTRTSRDLLFAVLQFPENFLVDPDAGRIIDDEENHSWSHRSIQLESLRKLCIPEIVLLLHKVLHLAGEYKECVRLTDELANESRQLYKVYSKHKLAELIGKISESSLALMNGKMDPWGYAIDV</sequence>
<dbReference type="Pfam" id="PF13419">
    <property type="entry name" value="HAD_2"/>
    <property type="match status" value="1"/>
</dbReference>
<dbReference type="InterPro" id="IPR008709">
    <property type="entry name" value="Neurochondrin"/>
</dbReference>
<comment type="subcellular location">
    <subcellularLocation>
        <location evidence="1">Nucleus membrane</location>
    </subcellularLocation>
    <subcellularLocation>
        <location evidence="2">Nucleus</location>
        <location evidence="2">Nuclear pore complex</location>
    </subcellularLocation>
</comment>
<dbReference type="PANTHER" id="PTHR13003:SF2">
    <property type="entry name" value="NUCLEAR PORE COMPLEX PROTEIN NUP107"/>
    <property type="match status" value="1"/>
</dbReference>
<dbReference type="OrthoDB" id="3098at2759"/>
<evidence type="ECO:0000256" key="11">
    <source>
        <dbReference type="ARBA" id="ARBA00023242"/>
    </source>
</evidence>
<keyword evidence="8" id="KW-0811">Translocation</keyword>
<evidence type="ECO:0000313" key="14">
    <source>
        <dbReference type="Proteomes" id="UP001151699"/>
    </source>
</evidence>
<dbReference type="Pfam" id="PF04121">
    <property type="entry name" value="Nup84_Nup100"/>
    <property type="match status" value="1"/>
</dbReference>
<evidence type="ECO:0000256" key="12">
    <source>
        <dbReference type="ARBA" id="ARBA00078239"/>
    </source>
</evidence>
<evidence type="ECO:0000256" key="2">
    <source>
        <dbReference type="ARBA" id="ARBA00004567"/>
    </source>
</evidence>
<evidence type="ECO:0000256" key="4">
    <source>
        <dbReference type="ARBA" id="ARBA00016702"/>
    </source>
</evidence>
<dbReference type="GO" id="GO:0006406">
    <property type="term" value="P:mRNA export from nucleus"/>
    <property type="evidence" value="ECO:0007669"/>
    <property type="project" value="TreeGrafter"/>
</dbReference>
<dbReference type="Gene3D" id="1.10.3450.20">
    <property type="match status" value="1"/>
</dbReference>
<proteinExistence type="inferred from homology"/>